<dbReference type="EMBL" id="BTSX01000167">
    <property type="protein sequence ID" value="GMT08698.1"/>
    <property type="molecule type" value="Genomic_DNA"/>
</dbReference>
<dbReference type="AlphaFoldDB" id="A0AAV5U7G7"/>
<reference evidence="2" key="1">
    <citation type="submission" date="2023-10" db="EMBL/GenBank/DDBJ databases">
        <title>Genome assembly of Pristionchus species.</title>
        <authorList>
            <person name="Yoshida K."/>
            <person name="Sommer R.J."/>
        </authorList>
    </citation>
    <scope>NUCLEOTIDE SEQUENCE</scope>
    <source>
        <strain evidence="2">RS0144</strain>
    </source>
</reference>
<proteinExistence type="predicted"/>
<name>A0AAV5U7G7_9BILA</name>
<comment type="caution">
    <text evidence="2">The sequence shown here is derived from an EMBL/GenBank/DDBJ whole genome shotgun (WGS) entry which is preliminary data.</text>
</comment>
<evidence type="ECO:0000313" key="4">
    <source>
        <dbReference type="EMBL" id="GMT08424.1"/>
    </source>
</evidence>
<keyword evidence="6" id="KW-1185">Reference proteome</keyword>
<dbReference type="EMBL" id="BTSX01000011">
    <property type="protein sequence ID" value="GMT08100.1"/>
    <property type="molecule type" value="Genomic_DNA"/>
</dbReference>
<organism evidence="2 6">
    <name type="scientific">Pristionchus entomophagus</name>
    <dbReference type="NCBI Taxonomy" id="358040"/>
    <lineage>
        <taxon>Eukaryota</taxon>
        <taxon>Metazoa</taxon>
        <taxon>Ecdysozoa</taxon>
        <taxon>Nematoda</taxon>
        <taxon>Chromadorea</taxon>
        <taxon>Rhabditida</taxon>
        <taxon>Rhabditina</taxon>
        <taxon>Diplogasteromorpha</taxon>
        <taxon>Diplogasteroidea</taxon>
        <taxon>Neodiplogasteridae</taxon>
        <taxon>Pristionchus</taxon>
    </lineage>
</organism>
<evidence type="ECO:0000313" key="2">
    <source>
        <dbReference type="EMBL" id="GMT02707.1"/>
    </source>
</evidence>
<protein>
    <submittedName>
        <fullName evidence="2">Uncharacterized protein</fullName>
    </submittedName>
</protein>
<dbReference type="EMBL" id="BTSX01000001">
    <property type="protein sequence ID" value="GMS82184.1"/>
    <property type="molecule type" value="Genomic_DNA"/>
</dbReference>
<dbReference type="Proteomes" id="UP001432027">
    <property type="component" value="Unassembled WGS sequence"/>
</dbReference>
<gene>
    <name evidence="2" type="ORF">PENTCL1PPCAC_24881</name>
    <name evidence="3" type="ORF">PENTCL1PPCAC_30274</name>
    <name evidence="4" type="ORF">PENTCL1PPCAC_30598</name>
    <name evidence="5" type="ORF">PENTCL1PPCAC_30872</name>
    <name evidence="1" type="ORF">PENTCL1PPCAC_4359</name>
</gene>
<evidence type="ECO:0000313" key="1">
    <source>
        <dbReference type="EMBL" id="GMS82184.1"/>
    </source>
</evidence>
<dbReference type="EMBL" id="BTSX01000006">
    <property type="protein sequence ID" value="GMT02707.1"/>
    <property type="molecule type" value="Genomic_DNA"/>
</dbReference>
<evidence type="ECO:0000313" key="3">
    <source>
        <dbReference type="EMBL" id="GMT08100.1"/>
    </source>
</evidence>
<sequence length="75" mass="8359">VNDASERTSSSTSEHQQLVEDGAHSILEDASEPVRILRHELVDVVFGHSTGSIHLLVEIENLLPSLLCRVEREEE</sequence>
<evidence type="ECO:0000313" key="5">
    <source>
        <dbReference type="EMBL" id="GMT08698.1"/>
    </source>
</evidence>
<feature type="non-terminal residue" evidence="2">
    <location>
        <position position="1"/>
    </location>
</feature>
<feature type="non-terminal residue" evidence="2">
    <location>
        <position position="75"/>
    </location>
</feature>
<accession>A0AAV5U7G7</accession>
<evidence type="ECO:0000313" key="6">
    <source>
        <dbReference type="Proteomes" id="UP001432027"/>
    </source>
</evidence>
<dbReference type="EMBL" id="BTSX01000082">
    <property type="protein sequence ID" value="GMT08424.1"/>
    <property type="molecule type" value="Genomic_DNA"/>
</dbReference>